<protein>
    <recommendedName>
        <fullName evidence="4">Secreted protein</fullName>
    </recommendedName>
</protein>
<reference evidence="2" key="1">
    <citation type="journal article" date="2022" name="IScience">
        <title>Evolution of zygomycete secretomes and the origins of terrestrial fungal ecologies.</title>
        <authorList>
            <person name="Chang Y."/>
            <person name="Wang Y."/>
            <person name="Mondo S."/>
            <person name="Ahrendt S."/>
            <person name="Andreopoulos W."/>
            <person name="Barry K."/>
            <person name="Beard J."/>
            <person name="Benny G.L."/>
            <person name="Blankenship S."/>
            <person name="Bonito G."/>
            <person name="Cuomo C."/>
            <person name="Desiro A."/>
            <person name="Gervers K.A."/>
            <person name="Hundley H."/>
            <person name="Kuo A."/>
            <person name="LaButti K."/>
            <person name="Lang B.F."/>
            <person name="Lipzen A."/>
            <person name="O'Donnell K."/>
            <person name="Pangilinan J."/>
            <person name="Reynolds N."/>
            <person name="Sandor L."/>
            <person name="Smith M.E."/>
            <person name="Tsang A."/>
            <person name="Grigoriev I.V."/>
            <person name="Stajich J.E."/>
            <person name="Spatafora J.W."/>
        </authorList>
    </citation>
    <scope>NUCLEOTIDE SEQUENCE</scope>
    <source>
        <strain evidence="2">RSA 2281</strain>
    </source>
</reference>
<feature type="signal peptide" evidence="1">
    <location>
        <begin position="1"/>
        <end position="22"/>
    </location>
</feature>
<proteinExistence type="predicted"/>
<evidence type="ECO:0008006" key="4">
    <source>
        <dbReference type="Google" id="ProtNLM"/>
    </source>
</evidence>
<evidence type="ECO:0000313" key="3">
    <source>
        <dbReference type="Proteomes" id="UP001209540"/>
    </source>
</evidence>
<feature type="chain" id="PRO_5042057832" description="Secreted protein" evidence="1">
    <location>
        <begin position="23"/>
        <end position="171"/>
    </location>
</feature>
<organism evidence="2 3">
    <name type="scientific">Phascolomyces articulosus</name>
    <dbReference type="NCBI Taxonomy" id="60185"/>
    <lineage>
        <taxon>Eukaryota</taxon>
        <taxon>Fungi</taxon>
        <taxon>Fungi incertae sedis</taxon>
        <taxon>Mucoromycota</taxon>
        <taxon>Mucoromycotina</taxon>
        <taxon>Mucoromycetes</taxon>
        <taxon>Mucorales</taxon>
        <taxon>Lichtheimiaceae</taxon>
        <taxon>Phascolomyces</taxon>
    </lineage>
</organism>
<reference evidence="2" key="2">
    <citation type="submission" date="2023-02" db="EMBL/GenBank/DDBJ databases">
        <authorList>
            <consortium name="DOE Joint Genome Institute"/>
            <person name="Mondo S.J."/>
            <person name="Chang Y."/>
            <person name="Wang Y."/>
            <person name="Ahrendt S."/>
            <person name="Andreopoulos W."/>
            <person name="Barry K."/>
            <person name="Beard J."/>
            <person name="Benny G.L."/>
            <person name="Blankenship S."/>
            <person name="Bonito G."/>
            <person name="Cuomo C."/>
            <person name="Desiro A."/>
            <person name="Gervers K.A."/>
            <person name="Hundley H."/>
            <person name="Kuo A."/>
            <person name="LaButti K."/>
            <person name="Lang B.F."/>
            <person name="Lipzen A."/>
            <person name="O'Donnell K."/>
            <person name="Pangilinan J."/>
            <person name="Reynolds N."/>
            <person name="Sandor L."/>
            <person name="Smith M.W."/>
            <person name="Tsang A."/>
            <person name="Grigoriev I.V."/>
            <person name="Stajich J.E."/>
            <person name="Spatafora J.W."/>
        </authorList>
    </citation>
    <scope>NUCLEOTIDE SEQUENCE</scope>
    <source>
        <strain evidence="2">RSA 2281</strain>
    </source>
</reference>
<name>A0AAD5JSD1_9FUNG</name>
<keyword evidence="1" id="KW-0732">Signal</keyword>
<sequence length="171" mass="18919">MIYSTTQIIFVFISLFFLFSQALPLQRRVENVNIKVTSTSEFCSYLPPTPGQEIAVAEGSAVPFCTSTQAQGTRQFPSGFIVSAHFKQTSTYSQVTGRIDRTKYQLKASDGGGQYDDKNELGSTCNGYGHWVNLVEPSDNIFCIRCCKNSSDCNLGRSEYGCQRVVPGDYS</sequence>
<dbReference type="AlphaFoldDB" id="A0AAD5JSD1"/>
<dbReference type="EMBL" id="JAIXMP010000029">
    <property type="protein sequence ID" value="KAI9251942.1"/>
    <property type="molecule type" value="Genomic_DNA"/>
</dbReference>
<gene>
    <name evidence="2" type="ORF">BDA99DRAFT_521597</name>
</gene>
<accession>A0AAD5JSD1</accession>
<dbReference type="Proteomes" id="UP001209540">
    <property type="component" value="Unassembled WGS sequence"/>
</dbReference>
<keyword evidence="3" id="KW-1185">Reference proteome</keyword>
<evidence type="ECO:0000256" key="1">
    <source>
        <dbReference type="SAM" id="SignalP"/>
    </source>
</evidence>
<evidence type="ECO:0000313" key="2">
    <source>
        <dbReference type="EMBL" id="KAI9251942.1"/>
    </source>
</evidence>
<comment type="caution">
    <text evidence="2">The sequence shown here is derived from an EMBL/GenBank/DDBJ whole genome shotgun (WGS) entry which is preliminary data.</text>
</comment>